<evidence type="ECO:0000313" key="2">
    <source>
        <dbReference type="EMBL" id="CAB4612279.1"/>
    </source>
</evidence>
<protein>
    <submittedName>
        <fullName evidence="2">Unannotated protein</fullName>
    </submittedName>
</protein>
<dbReference type="AlphaFoldDB" id="A0A6J6HK67"/>
<dbReference type="Pfam" id="PF12867">
    <property type="entry name" value="DinB_2"/>
    <property type="match status" value="1"/>
</dbReference>
<dbReference type="Gene3D" id="1.20.120.450">
    <property type="entry name" value="dinb family like domain"/>
    <property type="match status" value="1"/>
</dbReference>
<name>A0A6J6HK67_9ZZZZ</name>
<dbReference type="EMBL" id="CAEZUX010000040">
    <property type="protein sequence ID" value="CAB4612279.1"/>
    <property type="molecule type" value="Genomic_DNA"/>
</dbReference>
<dbReference type="InterPro" id="IPR024775">
    <property type="entry name" value="DinB-like"/>
</dbReference>
<dbReference type="SUPFAM" id="SSF109854">
    <property type="entry name" value="DinB/YfiT-like putative metalloenzymes"/>
    <property type="match status" value="1"/>
</dbReference>
<gene>
    <name evidence="2" type="ORF">UFOPK1874_00511</name>
</gene>
<evidence type="ECO:0000259" key="1">
    <source>
        <dbReference type="Pfam" id="PF12867"/>
    </source>
</evidence>
<sequence length="189" mass="21678">MSDELILDSLRRRFRALFSLYEDATATMTLEQVNHREKDLVMPIAFSLFHWVNMIDASMMMLTGEPFICNDEILAAINLEIPDHGKHKTVEEMHLQQIGNYEAFIDYMNQVFARIEKYLAELKPEELTRLVIPRPFGPQVANTFSARVAGPEGITVLDGIECWLYQHGMRHMGEIELSRAFVGLQGMTS</sequence>
<accession>A0A6J6HK67</accession>
<proteinExistence type="predicted"/>
<organism evidence="2">
    <name type="scientific">freshwater metagenome</name>
    <dbReference type="NCBI Taxonomy" id="449393"/>
    <lineage>
        <taxon>unclassified sequences</taxon>
        <taxon>metagenomes</taxon>
        <taxon>ecological metagenomes</taxon>
    </lineage>
</organism>
<dbReference type="InterPro" id="IPR034660">
    <property type="entry name" value="DinB/YfiT-like"/>
</dbReference>
<reference evidence="2" key="1">
    <citation type="submission" date="2020-05" db="EMBL/GenBank/DDBJ databases">
        <authorList>
            <person name="Chiriac C."/>
            <person name="Salcher M."/>
            <person name="Ghai R."/>
            <person name="Kavagutti S V."/>
        </authorList>
    </citation>
    <scope>NUCLEOTIDE SEQUENCE</scope>
</reference>
<feature type="domain" description="DinB-like" evidence="1">
    <location>
        <begin position="19"/>
        <end position="174"/>
    </location>
</feature>